<dbReference type="Gene3D" id="3.90.79.10">
    <property type="entry name" value="Nucleoside Triphosphate Pyrophosphohydrolase"/>
    <property type="match status" value="1"/>
</dbReference>
<dbReference type="SUPFAM" id="SSF53254">
    <property type="entry name" value="Phosphoglycerate mutase-like"/>
    <property type="match status" value="1"/>
</dbReference>
<name>A0A923E3Y5_9ACTO</name>
<dbReference type="SMART" id="SM00855">
    <property type="entry name" value="PGAM"/>
    <property type="match status" value="1"/>
</dbReference>
<accession>A0A923E3Y5</accession>
<dbReference type="EC" id="3.6.1.55" evidence="4"/>
<dbReference type="SUPFAM" id="SSF55811">
    <property type="entry name" value="Nudix"/>
    <property type="match status" value="1"/>
</dbReference>
<dbReference type="InterPro" id="IPR000086">
    <property type="entry name" value="NUDIX_hydrolase_dom"/>
</dbReference>
<dbReference type="GO" id="GO:0006167">
    <property type="term" value="P:AMP biosynthetic process"/>
    <property type="evidence" value="ECO:0007669"/>
    <property type="project" value="TreeGrafter"/>
</dbReference>
<dbReference type="InterPro" id="IPR015797">
    <property type="entry name" value="NUDIX_hydrolase-like_dom_sf"/>
</dbReference>
<proteinExistence type="predicted"/>
<dbReference type="RefSeq" id="WP_343058805.1">
    <property type="nucleotide sequence ID" value="NZ_JACHMK010000001.1"/>
</dbReference>
<dbReference type="InterPro" id="IPR029033">
    <property type="entry name" value="His_PPase_superfam"/>
</dbReference>
<evidence type="ECO:0000256" key="2">
    <source>
        <dbReference type="SAM" id="MobiDB-lite"/>
    </source>
</evidence>
<dbReference type="PROSITE" id="PS51462">
    <property type="entry name" value="NUDIX"/>
    <property type="match status" value="1"/>
</dbReference>
<reference evidence="4" key="1">
    <citation type="submission" date="2020-08" db="EMBL/GenBank/DDBJ databases">
        <title>Sequencing the genomes of 1000 actinobacteria strains.</title>
        <authorList>
            <person name="Klenk H.-P."/>
        </authorList>
    </citation>
    <scope>NUCLEOTIDE SEQUENCE</scope>
    <source>
        <strain evidence="4">DSM 10695</strain>
    </source>
</reference>
<feature type="region of interest" description="Disordered" evidence="2">
    <location>
        <begin position="117"/>
        <end position="150"/>
    </location>
</feature>
<dbReference type="PROSITE" id="PS00893">
    <property type="entry name" value="NUDIX_BOX"/>
    <property type="match status" value="1"/>
</dbReference>
<keyword evidence="1 4" id="KW-0378">Hydrolase</keyword>
<dbReference type="InterPro" id="IPR051325">
    <property type="entry name" value="Nudix_hydrolase_domain"/>
</dbReference>
<dbReference type="GO" id="GO:0006754">
    <property type="term" value="P:ATP biosynthetic process"/>
    <property type="evidence" value="ECO:0007669"/>
    <property type="project" value="TreeGrafter"/>
</dbReference>
<feature type="domain" description="Nudix hydrolase" evidence="3">
    <location>
        <begin position="13"/>
        <end position="168"/>
    </location>
</feature>
<dbReference type="CDD" id="cd03673">
    <property type="entry name" value="NUDIX_Ap6A_hydrolase"/>
    <property type="match status" value="1"/>
</dbReference>
<dbReference type="GO" id="GO:0004081">
    <property type="term" value="F:bis(5'-nucleosyl)-tetraphosphatase (asymmetrical) activity"/>
    <property type="evidence" value="ECO:0007669"/>
    <property type="project" value="TreeGrafter"/>
</dbReference>
<keyword evidence="5" id="KW-1185">Reference proteome</keyword>
<dbReference type="InterPro" id="IPR020084">
    <property type="entry name" value="NUDIX_hydrolase_CS"/>
</dbReference>
<dbReference type="GO" id="GO:0035539">
    <property type="term" value="F:8-oxo-7,8-dihydrodeoxyguanosine triphosphate pyrophosphatase activity"/>
    <property type="evidence" value="ECO:0007669"/>
    <property type="project" value="UniProtKB-EC"/>
</dbReference>
<dbReference type="Gene3D" id="3.40.50.1240">
    <property type="entry name" value="Phosphoglycerate mutase-like"/>
    <property type="match status" value="1"/>
</dbReference>
<dbReference type="Pfam" id="PF00300">
    <property type="entry name" value="His_Phos_1"/>
    <property type="match status" value="1"/>
</dbReference>
<dbReference type="PANTHER" id="PTHR21340">
    <property type="entry name" value="DIADENOSINE 5,5-P1,P4-TETRAPHOSPHATE PYROPHOSPHOHYDROLASE MUTT"/>
    <property type="match status" value="1"/>
</dbReference>
<dbReference type="Pfam" id="PF00293">
    <property type="entry name" value="NUDIX"/>
    <property type="match status" value="1"/>
</dbReference>
<dbReference type="Proteomes" id="UP000617426">
    <property type="component" value="Unassembled WGS sequence"/>
</dbReference>
<evidence type="ECO:0000256" key="1">
    <source>
        <dbReference type="ARBA" id="ARBA00022801"/>
    </source>
</evidence>
<sequence>MPRLVRPSPIPSRLVRAAGALVWRFTDREREVMPGERIDPKDIEVLMVHRPRYRDWSWPKGKAEANEPILSAAVREVEEETGKVVALGAPLTTQRYRLGSGQTKEVRYWVGTLVDASESNPDPAARTRAPVKQAPSSEIDQTRWASPSRADDLLTRRGDRRLLSELVGRAQEGKLVTSSIVLLRHAKAVSRQAWSGGEESRPLTRLGARQAIDLVPLLSALGVDEAYSSPWTRCIDTVAPWAGIAGVEVRSCDALSEWAAQDDTRAAQAVMADLLERARPRAVISVHRPTIPLLLEPLKAVAPSGLLRAFPAESPWLSTADMLVAHVERSKAQPTLLALERHGTRTKTVLGLD</sequence>
<feature type="compositionally biased region" description="Polar residues" evidence="2">
    <location>
        <begin position="134"/>
        <end position="145"/>
    </location>
</feature>
<evidence type="ECO:0000313" key="5">
    <source>
        <dbReference type="Proteomes" id="UP000617426"/>
    </source>
</evidence>
<dbReference type="AlphaFoldDB" id="A0A923E3Y5"/>
<dbReference type="EMBL" id="JACHMK010000001">
    <property type="protein sequence ID" value="MBB6335621.1"/>
    <property type="molecule type" value="Genomic_DNA"/>
</dbReference>
<gene>
    <name evidence="4" type="ORF">HD592_002186</name>
</gene>
<comment type="caution">
    <text evidence="4">The sequence shown here is derived from an EMBL/GenBank/DDBJ whole genome shotgun (WGS) entry which is preliminary data.</text>
</comment>
<protein>
    <submittedName>
        <fullName evidence="4">8-oxo-dGTP diphosphatase</fullName>
        <ecNumber evidence="4">3.6.1.55</ecNumber>
    </submittedName>
</protein>
<dbReference type="CDD" id="cd07067">
    <property type="entry name" value="HP_PGM_like"/>
    <property type="match status" value="1"/>
</dbReference>
<organism evidence="4 5">
    <name type="scientific">Schaalia hyovaginalis</name>
    <dbReference type="NCBI Taxonomy" id="29316"/>
    <lineage>
        <taxon>Bacteria</taxon>
        <taxon>Bacillati</taxon>
        <taxon>Actinomycetota</taxon>
        <taxon>Actinomycetes</taxon>
        <taxon>Actinomycetales</taxon>
        <taxon>Actinomycetaceae</taxon>
        <taxon>Schaalia</taxon>
    </lineage>
</organism>
<dbReference type="PANTHER" id="PTHR21340:SF0">
    <property type="entry name" value="BIS(5'-NUCLEOSYL)-TETRAPHOSPHATASE [ASYMMETRICAL]"/>
    <property type="match status" value="1"/>
</dbReference>
<dbReference type="InterPro" id="IPR013078">
    <property type="entry name" value="His_Pase_superF_clade-1"/>
</dbReference>
<evidence type="ECO:0000259" key="3">
    <source>
        <dbReference type="PROSITE" id="PS51462"/>
    </source>
</evidence>
<evidence type="ECO:0000313" key="4">
    <source>
        <dbReference type="EMBL" id="MBB6335621.1"/>
    </source>
</evidence>